<organism evidence="1 2">
    <name type="scientific">Nocardia rhizosphaerae</name>
    <dbReference type="NCBI Taxonomy" id="1691571"/>
    <lineage>
        <taxon>Bacteria</taxon>
        <taxon>Bacillati</taxon>
        <taxon>Actinomycetota</taxon>
        <taxon>Actinomycetes</taxon>
        <taxon>Mycobacteriales</taxon>
        <taxon>Nocardiaceae</taxon>
        <taxon>Nocardia</taxon>
    </lineage>
</organism>
<keyword evidence="2" id="KW-1185">Reference proteome</keyword>
<comment type="caution">
    <text evidence="1">The sequence shown here is derived from an EMBL/GenBank/DDBJ whole genome shotgun (WGS) entry which is preliminary data.</text>
</comment>
<gene>
    <name evidence="1" type="ORF">ACFOW8_03180</name>
</gene>
<evidence type="ECO:0000313" key="1">
    <source>
        <dbReference type="EMBL" id="MFC4123930.1"/>
    </source>
</evidence>
<name>A0ABV8KZH2_9NOCA</name>
<protein>
    <submittedName>
        <fullName evidence="1">Uncharacterized protein</fullName>
    </submittedName>
</protein>
<proteinExistence type="predicted"/>
<reference evidence="2" key="1">
    <citation type="journal article" date="2019" name="Int. J. Syst. Evol. Microbiol.">
        <title>The Global Catalogue of Microorganisms (GCM) 10K type strain sequencing project: providing services to taxonomists for standard genome sequencing and annotation.</title>
        <authorList>
            <consortium name="The Broad Institute Genomics Platform"/>
            <consortium name="The Broad Institute Genome Sequencing Center for Infectious Disease"/>
            <person name="Wu L."/>
            <person name="Ma J."/>
        </authorList>
    </citation>
    <scope>NUCLEOTIDE SEQUENCE [LARGE SCALE GENOMIC DNA]</scope>
    <source>
        <strain evidence="2">CGMCC 4.7204</strain>
    </source>
</reference>
<evidence type="ECO:0000313" key="2">
    <source>
        <dbReference type="Proteomes" id="UP001595767"/>
    </source>
</evidence>
<accession>A0ABV8KZH2</accession>
<dbReference type="RefSeq" id="WP_378545147.1">
    <property type="nucleotide sequence ID" value="NZ_JBHSBA010000003.1"/>
</dbReference>
<dbReference type="EMBL" id="JBHSBA010000003">
    <property type="protein sequence ID" value="MFC4123930.1"/>
    <property type="molecule type" value="Genomic_DNA"/>
</dbReference>
<sequence>MGTIEHRTLPVTRLRIGDIATSLSRDLPGRSGTRHSVRRTRRSLEFRIRCRPVRKKLLTSTCHVITGPRCPIPGTRLAVRWYATWRLRRKLTGAVAGQRWQAGSRRRALAGRRSRELGTNSMAGRARRDTGLPELAGPVVRSSGPWCSARLRCSAGPGRLVLAGWTLSEPATIPVAGRARRYDTGLPELTGPVAWPGGSWCPARPRRLALAGRWIGERSMIPVARRAARGRTGLPRLGELTGVVAWPSGTRHPARSRRCLREPGCLIRELGRSIAVQWTAWCHGACLLREFAGAVAWAGGPWRLVRPDLWVLAGSGAGCVLGDAGSSIPSARRSGWRYVGAWLLREFAGAVVGTGGTRGSARSCRCLRESGRLIREFGGPTARIQRAARCRGACLLGDFAGVG</sequence>
<dbReference type="Proteomes" id="UP001595767">
    <property type="component" value="Unassembled WGS sequence"/>
</dbReference>